<evidence type="ECO:0000313" key="10">
    <source>
        <dbReference type="Proteomes" id="UP000309601"/>
    </source>
</evidence>
<evidence type="ECO:0000313" key="6">
    <source>
        <dbReference type="EMBL" id="TIC62241.1"/>
    </source>
</evidence>
<gene>
    <name evidence="6" type="ORF">E3Q01_04042</name>
    <name evidence="5" type="ORF">E3Q02_04064</name>
    <name evidence="4" type="ORF">E3Q03_04011</name>
    <name evidence="3" type="ORF">E3Q10_04109</name>
    <name evidence="2" type="ORF">E3Q17_03973</name>
    <name evidence="1" type="ORF">E3Q22_04060</name>
</gene>
<evidence type="ECO:0000313" key="7">
    <source>
        <dbReference type="Proteomes" id="UP000305362"/>
    </source>
</evidence>
<accession>A0A4V4MKG3</accession>
<dbReference type="Proteomes" id="UP000307169">
    <property type="component" value="Unassembled WGS sequence"/>
</dbReference>
<evidence type="ECO:0000313" key="2">
    <source>
        <dbReference type="EMBL" id="TIB96198.1"/>
    </source>
</evidence>
<comment type="caution">
    <text evidence="5">The sequence shown here is derived from an EMBL/GenBank/DDBJ whole genome shotgun (WGS) entry which is preliminary data.</text>
</comment>
<dbReference type="EMBL" id="SPRO01000073">
    <property type="protein sequence ID" value="TIC24263.1"/>
    <property type="molecule type" value="Genomic_DNA"/>
</dbReference>
<dbReference type="EMBL" id="SPRW01000068">
    <property type="protein sequence ID" value="TIC61027.1"/>
    <property type="molecule type" value="Genomic_DNA"/>
</dbReference>
<evidence type="ECO:0000313" key="9">
    <source>
        <dbReference type="Proteomes" id="UP000307169"/>
    </source>
</evidence>
<dbReference type="EMBL" id="SPRH01000069">
    <property type="protein sequence ID" value="TIB96198.1"/>
    <property type="molecule type" value="Genomic_DNA"/>
</dbReference>
<dbReference type="EMBL" id="SPRC01000066">
    <property type="protein sequence ID" value="TIB75076.1"/>
    <property type="molecule type" value="Genomic_DNA"/>
</dbReference>
<evidence type="ECO:0000313" key="3">
    <source>
        <dbReference type="EMBL" id="TIC24263.1"/>
    </source>
</evidence>
<dbReference type="OrthoDB" id="3354374at2759"/>
<dbReference type="Proteomes" id="UP000305647">
    <property type="component" value="Unassembled WGS sequence"/>
</dbReference>
<dbReference type="AlphaFoldDB" id="A0A4V4MKG3"/>
<proteinExistence type="predicted"/>
<protein>
    <submittedName>
        <fullName evidence="5">Uncharacterized protein</fullName>
    </submittedName>
</protein>
<evidence type="ECO:0000313" key="1">
    <source>
        <dbReference type="EMBL" id="TIB75076.1"/>
    </source>
</evidence>
<dbReference type="Proteomes" id="UP000305362">
    <property type="component" value="Unassembled WGS sequence"/>
</dbReference>
<evidence type="ECO:0000313" key="11">
    <source>
        <dbReference type="Proteomes" id="UP000310685"/>
    </source>
</evidence>
<dbReference type="Proteomes" id="UP000309601">
    <property type="component" value="Unassembled WGS sequence"/>
</dbReference>
<evidence type="ECO:0000313" key="12">
    <source>
        <dbReference type="Proteomes" id="UP000310708"/>
    </source>
</evidence>
<dbReference type="EMBL" id="SPRV01000070">
    <property type="protein sequence ID" value="TIC59125.1"/>
    <property type="molecule type" value="Genomic_DNA"/>
</dbReference>
<evidence type="ECO:0000313" key="4">
    <source>
        <dbReference type="EMBL" id="TIC59125.1"/>
    </source>
</evidence>
<reference evidence="7 8" key="1">
    <citation type="submission" date="2019-03" db="EMBL/GenBank/DDBJ databases">
        <title>Sequencing 25 genomes of Wallemia mellicola.</title>
        <authorList>
            <person name="Gostincar C."/>
        </authorList>
    </citation>
    <scope>NUCLEOTIDE SEQUENCE [LARGE SCALE GENOMIC DNA]</scope>
    <source>
        <strain evidence="2 9">EXF-1262</strain>
        <strain evidence="5 10">EXF-1274</strain>
        <strain evidence="4 7">EXF-1277</strain>
        <strain evidence="1 11">EXF-6152</strain>
        <strain evidence="6 12">EXF-757</strain>
        <strain evidence="3 8">EXF-8738</strain>
    </source>
</reference>
<organism evidence="5 10">
    <name type="scientific">Wallemia mellicola</name>
    <dbReference type="NCBI Taxonomy" id="1708541"/>
    <lineage>
        <taxon>Eukaryota</taxon>
        <taxon>Fungi</taxon>
        <taxon>Dikarya</taxon>
        <taxon>Basidiomycota</taxon>
        <taxon>Wallemiomycotina</taxon>
        <taxon>Wallemiomycetes</taxon>
        <taxon>Wallemiales</taxon>
        <taxon>Wallemiaceae</taxon>
        <taxon>Wallemia</taxon>
    </lineage>
</organism>
<dbReference type="EMBL" id="SPRX01000074">
    <property type="protein sequence ID" value="TIC62241.1"/>
    <property type="molecule type" value="Genomic_DNA"/>
</dbReference>
<dbReference type="OMA" id="RMSAMAI"/>
<evidence type="ECO:0000313" key="8">
    <source>
        <dbReference type="Proteomes" id="UP000305647"/>
    </source>
</evidence>
<evidence type="ECO:0000313" key="5">
    <source>
        <dbReference type="EMBL" id="TIC61027.1"/>
    </source>
</evidence>
<sequence>MIPTVSAFEAYNLIYGGSKVASQTSPQILAQAASYKSMKAFDALATKPGDKYASRTLLSAISKKEVDELERKYRMSPQQLEDTRKLARLSAMAIIGN</sequence>
<dbReference type="Proteomes" id="UP000310685">
    <property type="component" value="Unassembled WGS sequence"/>
</dbReference>
<dbReference type="Proteomes" id="UP000310708">
    <property type="component" value="Unassembled WGS sequence"/>
</dbReference>
<name>A0A4V4MKG3_9BASI</name>